<comment type="caution">
    <text evidence="1">The sequence shown here is derived from an EMBL/GenBank/DDBJ whole genome shotgun (WGS) entry which is preliminary data.</text>
</comment>
<gene>
    <name evidence="1" type="ORF">QAD02_007807</name>
</gene>
<name>A0ACC2N4Q1_9HYME</name>
<reference evidence="1" key="1">
    <citation type="submission" date="2023-04" db="EMBL/GenBank/DDBJ databases">
        <title>A chromosome-level genome assembly of the parasitoid wasp Eretmocerus hayati.</title>
        <authorList>
            <person name="Zhong Y."/>
            <person name="Liu S."/>
            <person name="Liu Y."/>
        </authorList>
    </citation>
    <scope>NUCLEOTIDE SEQUENCE</scope>
    <source>
        <strain evidence="1">ZJU_SS_LIU_2023</strain>
    </source>
</reference>
<accession>A0ACC2N4Q1</accession>
<sequence length="291" mass="33358">MGSKGNDLKDSKKPRSENFSQSKKDIFVQDLLPKYKNFIENKGTSAVTRDEKARAWRQLCDEFNTISTRCHRTVDNLKNLWENMKRGARRSNEEMKRDVRGTGGGGRNTSNPSNNENRVLQVLGPSARTGLDNVVDGDSDPQAAQNSMVVMYNFLPYDPNGEHTETAGETAIKDSETSSWSDSVPRKLYCEKREGLRPVSKNGTPATVQNSNNIETVTKVINQEVELAKRAKRRRPNAFKLRLHEATTRKMLEENKRSQELFEIERREEEKEAELLELQVLKMRRELELDK</sequence>
<evidence type="ECO:0000313" key="2">
    <source>
        <dbReference type="Proteomes" id="UP001239111"/>
    </source>
</evidence>
<evidence type="ECO:0000313" key="1">
    <source>
        <dbReference type="EMBL" id="KAJ8666145.1"/>
    </source>
</evidence>
<dbReference type="EMBL" id="CM056744">
    <property type="protein sequence ID" value="KAJ8666145.1"/>
    <property type="molecule type" value="Genomic_DNA"/>
</dbReference>
<keyword evidence="2" id="KW-1185">Reference proteome</keyword>
<proteinExistence type="predicted"/>
<protein>
    <submittedName>
        <fullName evidence="1">Uncharacterized protein</fullName>
    </submittedName>
</protein>
<dbReference type="Proteomes" id="UP001239111">
    <property type="component" value="Chromosome 4"/>
</dbReference>
<organism evidence="1 2">
    <name type="scientific">Eretmocerus hayati</name>
    <dbReference type="NCBI Taxonomy" id="131215"/>
    <lineage>
        <taxon>Eukaryota</taxon>
        <taxon>Metazoa</taxon>
        <taxon>Ecdysozoa</taxon>
        <taxon>Arthropoda</taxon>
        <taxon>Hexapoda</taxon>
        <taxon>Insecta</taxon>
        <taxon>Pterygota</taxon>
        <taxon>Neoptera</taxon>
        <taxon>Endopterygota</taxon>
        <taxon>Hymenoptera</taxon>
        <taxon>Apocrita</taxon>
        <taxon>Proctotrupomorpha</taxon>
        <taxon>Chalcidoidea</taxon>
        <taxon>Aphelinidae</taxon>
        <taxon>Aphelininae</taxon>
        <taxon>Eretmocerus</taxon>
    </lineage>
</organism>